<protein>
    <recommendedName>
        <fullName evidence="3">NB-ARC domain-containing protein</fullName>
    </recommendedName>
</protein>
<evidence type="ECO:0000313" key="1">
    <source>
        <dbReference type="EMBL" id="KAF2795592.1"/>
    </source>
</evidence>
<proteinExistence type="predicted"/>
<name>A0A6A6XGP5_9PLEO</name>
<evidence type="ECO:0000313" key="2">
    <source>
        <dbReference type="Proteomes" id="UP000799757"/>
    </source>
</evidence>
<accession>A0A6A6XGP5</accession>
<feature type="non-terminal residue" evidence="1">
    <location>
        <position position="1"/>
    </location>
</feature>
<reference evidence="1" key="1">
    <citation type="journal article" date="2020" name="Stud. Mycol.">
        <title>101 Dothideomycetes genomes: a test case for predicting lifestyles and emergence of pathogens.</title>
        <authorList>
            <person name="Haridas S."/>
            <person name="Albert R."/>
            <person name="Binder M."/>
            <person name="Bloem J."/>
            <person name="Labutti K."/>
            <person name="Salamov A."/>
            <person name="Andreopoulos B."/>
            <person name="Baker S."/>
            <person name="Barry K."/>
            <person name="Bills G."/>
            <person name="Bluhm B."/>
            <person name="Cannon C."/>
            <person name="Castanera R."/>
            <person name="Culley D."/>
            <person name="Daum C."/>
            <person name="Ezra D."/>
            <person name="Gonzalez J."/>
            <person name="Henrissat B."/>
            <person name="Kuo A."/>
            <person name="Liang C."/>
            <person name="Lipzen A."/>
            <person name="Lutzoni F."/>
            <person name="Magnuson J."/>
            <person name="Mondo S."/>
            <person name="Nolan M."/>
            <person name="Ohm R."/>
            <person name="Pangilinan J."/>
            <person name="Park H.-J."/>
            <person name="Ramirez L."/>
            <person name="Alfaro M."/>
            <person name="Sun H."/>
            <person name="Tritt A."/>
            <person name="Yoshinaga Y."/>
            <person name="Zwiers L.-H."/>
            <person name="Turgeon B."/>
            <person name="Goodwin S."/>
            <person name="Spatafora J."/>
            <person name="Crous P."/>
            <person name="Grigoriev I."/>
        </authorList>
    </citation>
    <scope>NUCLEOTIDE SEQUENCE</scope>
    <source>
        <strain evidence="1">CBS 109.77</strain>
    </source>
</reference>
<dbReference type="Proteomes" id="UP000799757">
    <property type="component" value="Unassembled WGS sequence"/>
</dbReference>
<dbReference type="EMBL" id="MU001854">
    <property type="protein sequence ID" value="KAF2795592.1"/>
    <property type="molecule type" value="Genomic_DNA"/>
</dbReference>
<gene>
    <name evidence="1" type="ORF">K505DRAFT_239581</name>
</gene>
<dbReference type="AlphaFoldDB" id="A0A6A6XGP5"/>
<dbReference type="SUPFAM" id="SSF52540">
    <property type="entry name" value="P-loop containing nucleoside triphosphate hydrolases"/>
    <property type="match status" value="1"/>
</dbReference>
<evidence type="ECO:0008006" key="3">
    <source>
        <dbReference type="Google" id="ProtNLM"/>
    </source>
</evidence>
<sequence length="260" mass="28853">WLIIVDNADVDTFFGPSQLYKYLPHNSRGCVLILTRNRQLALRIICPAQLIHMNGMEQRDARNLLSSFTGQPSDDKDANDLVSALDYLPLAIAQAGVFVALNSMSVHTYLQQLIRNDESASELYLAGLSHFFSTMHCTNQYQSPIASLSDLRNYNSDASDVLAVMSCFHLEDVPIALLSTFSDPVSLFEALAILKAYSLIRPGSGCDTVELHPLARAMARSEVKSKTKHSHYLELALKAMNLNFPAISEQPSLLERCGLY</sequence>
<organism evidence="1 2">
    <name type="scientific">Melanomma pulvis-pyrius CBS 109.77</name>
    <dbReference type="NCBI Taxonomy" id="1314802"/>
    <lineage>
        <taxon>Eukaryota</taxon>
        <taxon>Fungi</taxon>
        <taxon>Dikarya</taxon>
        <taxon>Ascomycota</taxon>
        <taxon>Pezizomycotina</taxon>
        <taxon>Dothideomycetes</taxon>
        <taxon>Pleosporomycetidae</taxon>
        <taxon>Pleosporales</taxon>
        <taxon>Melanommataceae</taxon>
        <taxon>Melanomma</taxon>
    </lineage>
</organism>
<dbReference type="OrthoDB" id="5427984at2759"/>
<keyword evidence="2" id="KW-1185">Reference proteome</keyword>
<dbReference type="InterPro" id="IPR027417">
    <property type="entry name" value="P-loop_NTPase"/>
</dbReference>